<evidence type="ECO:0000256" key="1">
    <source>
        <dbReference type="ARBA" id="ARBA00009922"/>
    </source>
</evidence>
<evidence type="ECO:0000256" key="4">
    <source>
        <dbReference type="ARBA" id="ARBA00022806"/>
    </source>
</evidence>
<evidence type="ECO:0000256" key="12">
    <source>
        <dbReference type="PROSITE-ProRule" id="PRU00560"/>
    </source>
</evidence>
<keyword evidence="6" id="KW-0238">DNA-binding</keyword>
<name>A0A517PG68_9PLAN</name>
<dbReference type="GO" id="GO:0016887">
    <property type="term" value="F:ATP hydrolysis activity"/>
    <property type="evidence" value="ECO:0007669"/>
    <property type="project" value="RHEA"/>
</dbReference>
<evidence type="ECO:0000259" key="14">
    <source>
        <dbReference type="PROSITE" id="PS51217"/>
    </source>
</evidence>
<evidence type="ECO:0000256" key="2">
    <source>
        <dbReference type="ARBA" id="ARBA00022741"/>
    </source>
</evidence>
<evidence type="ECO:0000256" key="7">
    <source>
        <dbReference type="ARBA" id="ARBA00023235"/>
    </source>
</evidence>
<gene>
    <name evidence="15" type="primary">pcrA_1</name>
    <name evidence="15" type="ORF">HG66A1_01030</name>
</gene>
<dbReference type="GO" id="GO:0033202">
    <property type="term" value="C:DNA helicase complex"/>
    <property type="evidence" value="ECO:0007669"/>
    <property type="project" value="TreeGrafter"/>
</dbReference>
<dbReference type="SUPFAM" id="SSF52540">
    <property type="entry name" value="P-loop containing nucleoside triphosphate hydrolases"/>
    <property type="match status" value="1"/>
</dbReference>
<dbReference type="EMBL" id="CP036266">
    <property type="protein sequence ID" value="QDT18344.1"/>
    <property type="molecule type" value="Genomic_DNA"/>
</dbReference>
<evidence type="ECO:0000256" key="3">
    <source>
        <dbReference type="ARBA" id="ARBA00022801"/>
    </source>
</evidence>
<dbReference type="InterPro" id="IPR000212">
    <property type="entry name" value="DNA_helicase_UvrD/REP"/>
</dbReference>
<evidence type="ECO:0000313" key="15">
    <source>
        <dbReference type="EMBL" id="QDT18344.1"/>
    </source>
</evidence>
<dbReference type="GO" id="GO:0005829">
    <property type="term" value="C:cytosol"/>
    <property type="evidence" value="ECO:0007669"/>
    <property type="project" value="TreeGrafter"/>
</dbReference>
<dbReference type="CDD" id="cd17932">
    <property type="entry name" value="DEXQc_UvrD"/>
    <property type="match status" value="1"/>
</dbReference>
<dbReference type="GO" id="GO:0000725">
    <property type="term" value="P:recombinational repair"/>
    <property type="evidence" value="ECO:0007669"/>
    <property type="project" value="TreeGrafter"/>
</dbReference>
<dbReference type="PANTHER" id="PTHR11070">
    <property type="entry name" value="UVRD / RECB / PCRA DNA HELICASE FAMILY MEMBER"/>
    <property type="match status" value="1"/>
</dbReference>
<keyword evidence="7" id="KW-0413">Isomerase</keyword>
<evidence type="ECO:0000256" key="6">
    <source>
        <dbReference type="ARBA" id="ARBA00023125"/>
    </source>
</evidence>
<evidence type="ECO:0000256" key="9">
    <source>
        <dbReference type="ARBA" id="ARBA00034808"/>
    </source>
</evidence>
<dbReference type="Gene3D" id="3.40.50.300">
    <property type="entry name" value="P-loop containing nucleotide triphosphate hydrolases"/>
    <property type="match status" value="2"/>
</dbReference>
<evidence type="ECO:0000256" key="5">
    <source>
        <dbReference type="ARBA" id="ARBA00022840"/>
    </source>
</evidence>
<dbReference type="GO" id="GO:0005524">
    <property type="term" value="F:ATP binding"/>
    <property type="evidence" value="ECO:0007669"/>
    <property type="project" value="UniProtKB-UniRule"/>
</dbReference>
<keyword evidence="2 12" id="KW-0547">Nucleotide-binding</keyword>
<dbReference type="FunFam" id="1.10.486.10:FF:000003">
    <property type="entry name" value="ATP-dependent DNA helicase"/>
    <property type="match status" value="1"/>
</dbReference>
<evidence type="ECO:0000256" key="10">
    <source>
        <dbReference type="ARBA" id="ARBA00034923"/>
    </source>
</evidence>
<dbReference type="Pfam" id="PF00580">
    <property type="entry name" value="UvrD-helicase"/>
    <property type="match status" value="1"/>
</dbReference>
<dbReference type="CDD" id="cd18807">
    <property type="entry name" value="SF1_C_UvrD"/>
    <property type="match status" value="1"/>
</dbReference>
<dbReference type="OrthoDB" id="9810135at2"/>
<comment type="catalytic activity">
    <reaction evidence="8">
        <text>Couples ATP hydrolysis with the unwinding of duplex DNA by translocating in the 3'-5' direction.</text>
        <dbReference type="EC" id="5.6.2.4"/>
    </reaction>
</comment>
<evidence type="ECO:0000256" key="11">
    <source>
        <dbReference type="ARBA" id="ARBA00048988"/>
    </source>
</evidence>
<protein>
    <recommendedName>
        <fullName evidence="9">DNA 3'-5' helicase</fullName>
        <ecNumber evidence="9">5.6.2.4</ecNumber>
    </recommendedName>
    <alternativeName>
        <fullName evidence="10">DNA 3'-5' helicase II</fullName>
    </alternativeName>
</protein>
<evidence type="ECO:0000256" key="8">
    <source>
        <dbReference type="ARBA" id="ARBA00034617"/>
    </source>
</evidence>
<feature type="domain" description="UvrD-like helicase C-terminal" evidence="14">
    <location>
        <begin position="286"/>
        <end position="561"/>
    </location>
</feature>
<dbReference type="EC" id="5.6.2.4" evidence="9"/>
<keyword evidence="16" id="KW-1185">Reference proteome</keyword>
<dbReference type="Proteomes" id="UP000320421">
    <property type="component" value="Chromosome"/>
</dbReference>
<evidence type="ECO:0000259" key="13">
    <source>
        <dbReference type="PROSITE" id="PS51198"/>
    </source>
</evidence>
<dbReference type="InterPro" id="IPR027417">
    <property type="entry name" value="P-loop_NTPase"/>
</dbReference>
<comment type="similarity">
    <text evidence="1">Belongs to the helicase family. UvrD subfamily.</text>
</comment>
<comment type="catalytic activity">
    <reaction evidence="11">
        <text>ATP + H2O = ADP + phosphate + H(+)</text>
        <dbReference type="Rhea" id="RHEA:13065"/>
        <dbReference type="ChEBI" id="CHEBI:15377"/>
        <dbReference type="ChEBI" id="CHEBI:15378"/>
        <dbReference type="ChEBI" id="CHEBI:30616"/>
        <dbReference type="ChEBI" id="CHEBI:43474"/>
        <dbReference type="ChEBI" id="CHEBI:456216"/>
        <dbReference type="EC" id="5.6.2.4"/>
    </reaction>
</comment>
<evidence type="ECO:0000313" key="16">
    <source>
        <dbReference type="Proteomes" id="UP000320421"/>
    </source>
</evidence>
<reference evidence="15 16" key="1">
    <citation type="submission" date="2019-02" db="EMBL/GenBank/DDBJ databases">
        <title>Deep-cultivation of Planctomycetes and their phenomic and genomic characterization uncovers novel biology.</title>
        <authorList>
            <person name="Wiegand S."/>
            <person name="Jogler M."/>
            <person name="Boedeker C."/>
            <person name="Pinto D."/>
            <person name="Vollmers J."/>
            <person name="Rivas-Marin E."/>
            <person name="Kohn T."/>
            <person name="Peeters S.H."/>
            <person name="Heuer A."/>
            <person name="Rast P."/>
            <person name="Oberbeckmann S."/>
            <person name="Bunk B."/>
            <person name="Jeske O."/>
            <person name="Meyerdierks A."/>
            <person name="Storesund J.E."/>
            <person name="Kallscheuer N."/>
            <person name="Luecker S."/>
            <person name="Lage O.M."/>
            <person name="Pohl T."/>
            <person name="Merkel B.J."/>
            <person name="Hornburger P."/>
            <person name="Mueller R.-W."/>
            <person name="Bruemmer F."/>
            <person name="Labrenz M."/>
            <person name="Spormann A.M."/>
            <person name="Op den Camp H."/>
            <person name="Overmann J."/>
            <person name="Amann R."/>
            <person name="Jetten M.S.M."/>
            <person name="Mascher T."/>
            <person name="Medema M.H."/>
            <person name="Devos D.P."/>
            <person name="Kaster A.-K."/>
            <person name="Ovreas L."/>
            <person name="Rohde M."/>
            <person name="Galperin M.Y."/>
            <person name="Jogler C."/>
        </authorList>
    </citation>
    <scope>NUCLEOTIDE SEQUENCE [LARGE SCALE GENOMIC DNA]</scope>
    <source>
        <strain evidence="15 16">HG66A1</strain>
    </source>
</reference>
<dbReference type="PANTHER" id="PTHR11070:SF2">
    <property type="entry name" value="ATP-DEPENDENT DNA HELICASE SRS2"/>
    <property type="match status" value="1"/>
</dbReference>
<dbReference type="Gene3D" id="1.10.486.10">
    <property type="entry name" value="PCRA, domain 4"/>
    <property type="match status" value="1"/>
</dbReference>
<proteinExistence type="inferred from homology"/>
<organism evidence="15 16">
    <name type="scientific">Gimesia chilikensis</name>
    <dbReference type="NCBI Taxonomy" id="2605989"/>
    <lineage>
        <taxon>Bacteria</taxon>
        <taxon>Pseudomonadati</taxon>
        <taxon>Planctomycetota</taxon>
        <taxon>Planctomycetia</taxon>
        <taxon>Planctomycetales</taxon>
        <taxon>Planctomycetaceae</taxon>
        <taxon>Gimesia</taxon>
    </lineage>
</organism>
<dbReference type="Gene3D" id="1.10.10.160">
    <property type="match status" value="1"/>
</dbReference>
<dbReference type="InterPro" id="IPR014017">
    <property type="entry name" value="DNA_helicase_UvrD-like_C"/>
</dbReference>
<keyword evidence="4 12" id="KW-0347">Helicase</keyword>
<feature type="domain" description="UvrD-like helicase ATP-binding" evidence="13">
    <location>
        <begin position="5"/>
        <end position="285"/>
    </location>
</feature>
<keyword evidence="5 12" id="KW-0067">ATP-binding</keyword>
<dbReference type="AlphaFoldDB" id="A0A517PG68"/>
<sequence>MDFQQVLTPEQYAAVSHHQGPLLVLAGPGSGKTRVITHRIASLIQAGVPANQILGITFTNKASDEMGERVQQLIPGIRVEISTFHKFCVRILRRYGRAVGLDSNFSIFDTSDQQQLIRYVLNELDIDTVAYNPSTMAGMISRAKNDLITAERYAEAFQESIGDHLQAVAARVYPVYQRLLLESNAVDFDDLLLHVASLLKGSPELRATLDERYQYILVDEYQDTNLAQYQIVMGLSLNTRNLCVTGDPDQSIYGWRGAKIENILQFERDFPDCQTIRLEQNFRSTKEILRVADSLIVHNQRRKVKTLFTENPEGTPVELLTYNDERQEAEEIALHIRRAVDRGEFEYTDFAIFYRVNSLSRELELALARHKIPYQLAGSVAFYERTEVKDLLAYLKLINNPDDRVAFGRIVNKPLRGIGKTTQRKLIRWADEKGISLLEAAHQAADCSTLSKRAATMVARFAKMISGFSLADTGSVAQLMEVVIDSTRMIDSWKESPDEDDQQRIANVNELVSTARKYDQIFGDETTLEGFLEVSTLASATDQLDAESGQVTLMTLHAAKGLEYPVVFIIGVEQNLIPHERVLREELRDGLEEERRLFFVGITRAEQSLYLTQTRERSLRGRPWRTITSDFLKEIDVEVKDMTDFLGEHRSHFDDFVESVKRGEVDTEALKAATPQKKPLLMTGADLLKQTPEAAELPQGFSVGMRVRHPRYGVGTVMGISGFARKRMVTVLFDEMEEGQTFVAAHCPLQPLGLR</sequence>
<dbReference type="RefSeq" id="WP_145179784.1">
    <property type="nucleotide sequence ID" value="NZ_CP036266.1"/>
</dbReference>
<dbReference type="GO" id="GO:0003677">
    <property type="term" value="F:DNA binding"/>
    <property type="evidence" value="ECO:0007669"/>
    <property type="project" value="UniProtKB-KW"/>
</dbReference>
<feature type="binding site" evidence="12">
    <location>
        <begin position="26"/>
        <end position="33"/>
    </location>
    <ligand>
        <name>ATP</name>
        <dbReference type="ChEBI" id="CHEBI:30616"/>
    </ligand>
</feature>
<dbReference type="InterPro" id="IPR014016">
    <property type="entry name" value="UvrD-like_ATP-bd"/>
</dbReference>
<dbReference type="Pfam" id="PF13361">
    <property type="entry name" value="UvrD_C"/>
    <property type="match status" value="1"/>
</dbReference>
<keyword evidence="3 12" id="KW-0378">Hydrolase</keyword>
<accession>A0A517PG68</accession>
<dbReference type="PROSITE" id="PS51217">
    <property type="entry name" value="UVRD_HELICASE_CTER"/>
    <property type="match status" value="1"/>
</dbReference>
<dbReference type="GO" id="GO:0043138">
    <property type="term" value="F:3'-5' DNA helicase activity"/>
    <property type="evidence" value="ECO:0007669"/>
    <property type="project" value="UniProtKB-EC"/>
</dbReference>
<dbReference type="InterPro" id="IPR013986">
    <property type="entry name" value="DExx_box_DNA_helicase_dom_sf"/>
</dbReference>
<dbReference type="PROSITE" id="PS51198">
    <property type="entry name" value="UVRD_HELICASE_ATP_BIND"/>
    <property type="match status" value="1"/>
</dbReference>